<evidence type="ECO:0000313" key="2">
    <source>
        <dbReference type="EMBL" id="SEG82658.1"/>
    </source>
</evidence>
<proteinExistence type="predicted"/>
<evidence type="ECO:0000256" key="1">
    <source>
        <dbReference type="SAM" id="SignalP"/>
    </source>
</evidence>
<reference evidence="3" key="1">
    <citation type="submission" date="2016-10" db="EMBL/GenBank/DDBJ databases">
        <authorList>
            <person name="Varghese N."/>
            <person name="Submissions S."/>
        </authorList>
    </citation>
    <scope>NUCLEOTIDE SEQUENCE [LARGE SCALE GENOMIC DNA]</scope>
    <source>
        <strain evidence="3">DSM 43163</strain>
    </source>
</reference>
<organism evidence="2 3">
    <name type="scientific">Thermomonospora echinospora</name>
    <dbReference type="NCBI Taxonomy" id="1992"/>
    <lineage>
        <taxon>Bacteria</taxon>
        <taxon>Bacillati</taxon>
        <taxon>Actinomycetota</taxon>
        <taxon>Actinomycetes</taxon>
        <taxon>Streptosporangiales</taxon>
        <taxon>Thermomonosporaceae</taxon>
        <taxon>Thermomonospora</taxon>
    </lineage>
</organism>
<feature type="chain" id="PRO_5009295801" description="Secreted protein" evidence="1">
    <location>
        <begin position="28"/>
        <end position="88"/>
    </location>
</feature>
<dbReference type="Proteomes" id="UP000236723">
    <property type="component" value="Unassembled WGS sequence"/>
</dbReference>
<evidence type="ECO:0000313" key="3">
    <source>
        <dbReference type="Proteomes" id="UP000236723"/>
    </source>
</evidence>
<evidence type="ECO:0008006" key="4">
    <source>
        <dbReference type="Google" id="ProtNLM"/>
    </source>
</evidence>
<dbReference type="AlphaFoldDB" id="A0A1H6DBJ5"/>
<dbReference type="EMBL" id="FNVO01000015">
    <property type="protein sequence ID" value="SEG82658.1"/>
    <property type="molecule type" value="Genomic_DNA"/>
</dbReference>
<accession>A0A1H6DBJ5</accession>
<sequence length="88" mass="9243">MLKRLATAGALTTVVGGMLVSAAPAMADNGAYSLDQHGSRQGASENRCTNYGENRTLVRSLEILEFHNVVFGGDGRQVGVTTNTCVQS</sequence>
<protein>
    <recommendedName>
        <fullName evidence="4">Secreted protein</fullName>
    </recommendedName>
</protein>
<keyword evidence="1" id="KW-0732">Signal</keyword>
<feature type="signal peptide" evidence="1">
    <location>
        <begin position="1"/>
        <end position="27"/>
    </location>
</feature>
<name>A0A1H6DBJ5_9ACTN</name>
<dbReference type="RefSeq" id="WP_103941683.1">
    <property type="nucleotide sequence ID" value="NZ_FNVO01000015.1"/>
</dbReference>
<keyword evidence="3" id="KW-1185">Reference proteome</keyword>
<gene>
    <name evidence="2" type="ORF">SAMN04489712_11558</name>
</gene>
<dbReference type="OrthoDB" id="3482120at2"/>